<sequence>MRHSISHRHDGMPPLVINRTDNSPMILVPEGDSTMGDERDPDAPSHTVYLDTYYIGMYAVTNRQYKQFVDETGHRQPNQGAWIDAVSVWKDGSFPAEYADHPVVCISWDDASSYAEWAGCRLPTEAEWEKAARGPGGFTYPWGDSWDESKCQNRNHRIGEATCPVYALPEGVSGYGTFNQSGNVYEWCTDHEGEIYPAGGIRHNPAGPETGSLRHDRGSCWRYGDSRSFRATSRNTSIPGARNDFRGFRLVKDINSQGQKKNKY</sequence>
<feature type="domain" description="Sulfatase-modifying factor enzyme-like" evidence="2">
    <location>
        <begin position="24"/>
        <end position="252"/>
    </location>
</feature>
<dbReference type="Gene3D" id="3.90.1580.10">
    <property type="entry name" value="paralog of FGE (formylglycine-generating enzyme)"/>
    <property type="match status" value="1"/>
</dbReference>
<dbReference type="PANTHER" id="PTHR23150">
    <property type="entry name" value="SULFATASE MODIFYING FACTOR 1, 2"/>
    <property type="match status" value="1"/>
</dbReference>
<comment type="caution">
    <text evidence="3">The sequence shown here is derived from an EMBL/GenBank/DDBJ whole genome shotgun (WGS) entry which is preliminary data.</text>
</comment>
<dbReference type="GO" id="GO:0120147">
    <property type="term" value="F:formylglycine-generating oxidase activity"/>
    <property type="evidence" value="ECO:0007669"/>
    <property type="project" value="TreeGrafter"/>
</dbReference>
<dbReference type="InterPro" id="IPR005532">
    <property type="entry name" value="SUMF_dom"/>
</dbReference>
<dbReference type="AlphaFoldDB" id="A0A831SPE0"/>
<evidence type="ECO:0000259" key="2">
    <source>
        <dbReference type="Pfam" id="PF03781"/>
    </source>
</evidence>
<dbReference type="Pfam" id="PF03781">
    <property type="entry name" value="FGE-sulfatase"/>
    <property type="match status" value="1"/>
</dbReference>
<dbReference type="Proteomes" id="UP000886335">
    <property type="component" value="Unassembled WGS sequence"/>
</dbReference>
<name>A0A831SPE0_PROAE</name>
<protein>
    <recommendedName>
        <fullName evidence="2">Sulfatase-modifying factor enzyme-like domain-containing protein</fullName>
    </recommendedName>
</protein>
<reference evidence="3" key="1">
    <citation type="journal article" date="2020" name="mSystems">
        <title>Genome- and Community-Level Interaction Insights into Carbon Utilization and Element Cycling Functions of Hydrothermarchaeota in Hydrothermal Sediment.</title>
        <authorList>
            <person name="Zhou Z."/>
            <person name="Liu Y."/>
            <person name="Xu W."/>
            <person name="Pan J."/>
            <person name="Luo Z.H."/>
            <person name="Li M."/>
        </authorList>
    </citation>
    <scope>NUCLEOTIDE SEQUENCE [LARGE SCALE GENOMIC DNA]</scope>
    <source>
        <strain evidence="3">SpSt-1181</strain>
    </source>
</reference>
<evidence type="ECO:0000313" key="3">
    <source>
        <dbReference type="EMBL" id="HED30479.1"/>
    </source>
</evidence>
<dbReference type="InterPro" id="IPR016187">
    <property type="entry name" value="CTDL_fold"/>
</dbReference>
<proteinExistence type="predicted"/>
<dbReference type="SUPFAM" id="SSF56436">
    <property type="entry name" value="C-type lectin-like"/>
    <property type="match status" value="1"/>
</dbReference>
<organism evidence="3">
    <name type="scientific">Prosthecochloris aestuarii</name>
    <dbReference type="NCBI Taxonomy" id="1102"/>
    <lineage>
        <taxon>Bacteria</taxon>
        <taxon>Pseudomonadati</taxon>
        <taxon>Chlorobiota</taxon>
        <taxon>Chlorobiia</taxon>
        <taxon>Chlorobiales</taxon>
        <taxon>Chlorobiaceae</taxon>
        <taxon>Prosthecochloris</taxon>
    </lineage>
</organism>
<dbReference type="EMBL" id="DSBW01000049">
    <property type="protein sequence ID" value="HED30479.1"/>
    <property type="molecule type" value="Genomic_DNA"/>
</dbReference>
<feature type="region of interest" description="Disordered" evidence="1">
    <location>
        <begin position="1"/>
        <end position="23"/>
    </location>
</feature>
<accession>A0A831SPE0</accession>
<evidence type="ECO:0000256" key="1">
    <source>
        <dbReference type="SAM" id="MobiDB-lite"/>
    </source>
</evidence>
<gene>
    <name evidence="3" type="ORF">ENN50_02060</name>
</gene>
<dbReference type="InterPro" id="IPR042095">
    <property type="entry name" value="SUMF_sf"/>
</dbReference>
<dbReference type="PANTHER" id="PTHR23150:SF19">
    <property type="entry name" value="FORMYLGLYCINE-GENERATING ENZYME"/>
    <property type="match status" value="1"/>
</dbReference>
<dbReference type="InterPro" id="IPR051043">
    <property type="entry name" value="Sulfatase_Mod_Factor_Kinase"/>
</dbReference>